<keyword evidence="3" id="KW-1185">Reference proteome</keyword>
<dbReference type="EMBL" id="JAAIUW010000001">
    <property type="protein sequence ID" value="KAF7845071.1"/>
    <property type="molecule type" value="Genomic_DNA"/>
</dbReference>
<dbReference type="Proteomes" id="UP000634136">
    <property type="component" value="Unassembled WGS sequence"/>
</dbReference>
<dbReference type="AlphaFoldDB" id="A0A835CKS8"/>
<evidence type="ECO:0000313" key="2">
    <source>
        <dbReference type="EMBL" id="KAF7845071.1"/>
    </source>
</evidence>
<comment type="caution">
    <text evidence="2">The sequence shown here is derived from an EMBL/GenBank/DDBJ whole genome shotgun (WGS) entry which is preliminary data.</text>
</comment>
<accession>A0A835CKS8</accession>
<evidence type="ECO:0000256" key="1">
    <source>
        <dbReference type="SAM" id="MobiDB-lite"/>
    </source>
</evidence>
<gene>
    <name evidence="2" type="ORF">G2W53_001976</name>
</gene>
<organism evidence="2 3">
    <name type="scientific">Senna tora</name>
    <dbReference type="NCBI Taxonomy" id="362788"/>
    <lineage>
        <taxon>Eukaryota</taxon>
        <taxon>Viridiplantae</taxon>
        <taxon>Streptophyta</taxon>
        <taxon>Embryophyta</taxon>
        <taxon>Tracheophyta</taxon>
        <taxon>Spermatophyta</taxon>
        <taxon>Magnoliopsida</taxon>
        <taxon>eudicotyledons</taxon>
        <taxon>Gunneridae</taxon>
        <taxon>Pentapetalae</taxon>
        <taxon>rosids</taxon>
        <taxon>fabids</taxon>
        <taxon>Fabales</taxon>
        <taxon>Fabaceae</taxon>
        <taxon>Caesalpinioideae</taxon>
        <taxon>Cassia clade</taxon>
        <taxon>Senna</taxon>
    </lineage>
</organism>
<reference evidence="2" key="1">
    <citation type="submission" date="2020-09" db="EMBL/GenBank/DDBJ databases">
        <title>Genome-Enabled Discovery of Anthraquinone Biosynthesis in Senna tora.</title>
        <authorList>
            <person name="Kang S.-H."/>
            <person name="Pandey R.P."/>
            <person name="Lee C.-M."/>
            <person name="Sim J.-S."/>
            <person name="Jeong J.-T."/>
            <person name="Choi B.-S."/>
            <person name="Jung M."/>
            <person name="Ginzburg D."/>
            <person name="Zhao K."/>
            <person name="Won S.Y."/>
            <person name="Oh T.-J."/>
            <person name="Yu Y."/>
            <person name="Kim N.-H."/>
            <person name="Lee O.R."/>
            <person name="Lee T.-H."/>
            <person name="Bashyal P."/>
            <person name="Kim T.-S."/>
            <person name="Lee W.-H."/>
            <person name="Kawkins C."/>
            <person name="Kim C.-K."/>
            <person name="Kim J.S."/>
            <person name="Ahn B.O."/>
            <person name="Rhee S.Y."/>
            <person name="Sohng J.K."/>
        </authorList>
    </citation>
    <scope>NUCLEOTIDE SEQUENCE</scope>
    <source>
        <tissue evidence="2">Leaf</tissue>
    </source>
</reference>
<evidence type="ECO:0000313" key="3">
    <source>
        <dbReference type="Proteomes" id="UP000634136"/>
    </source>
</evidence>
<proteinExistence type="predicted"/>
<feature type="region of interest" description="Disordered" evidence="1">
    <location>
        <begin position="1"/>
        <end position="31"/>
    </location>
</feature>
<protein>
    <submittedName>
        <fullName evidence="2">Uncharacterized protein</fullName>
    </submittedName>
</protein>
<name>A0A835CKS8_9FABA</name>
<sequence>MRERKTVEEKVAGGGGCVAGAVDSDGNGDRR</sequence>
<feature type="compositionally biased region" description="Basic and acidic residues" evidence="1">
    <location>
        <begin position="1"/>
        <end position="11"/>
    </location>
</feature>